<dbReference type="Proteomes" id="UP001276854">
    <property type="component" value="Unassembled WGS sequence"/>
</dbReference>
<name>A0ABU4GL82_9CLOT</name>
<proteinExistence type="predicted"/>
<gene>
    <name evidence="1" type="ORF">RZO55_12370</name>
</gene>
<evidence type="ECO:0000313" key="1">
    <source>
        <dbReference type="EMBL" id="MDW2798370.1"/>
    </source>
</evidence>
<dbReference type="EMBL" id="JAWONS010000194">
    <property type="protein sequence ID" value="MDW2798370.1"/>
    <property type="molecule type" value="Genomic_DNA"/>
</dbReference>
<feature type="non-terminal residue" evidence="1">
    <location>
        <position position="1"/>
    </location>
</feature>
<keyword evidence="2" id="KW-1185">Reference proteome</keyword>
<organism evidence="1 2">
    <name type="scientific">Clostridium boliviensis</name>
    <dbReference type="NCBI Taxonomy" id="318465"/>
    <lineage>
        <taxon>Bacteria</taxon>
        <taxon>Bacillati</taxon>
        <taxon>Bacillota</taxon>
        <taxon>Clostridia</taxon>
        <taxon>Eubacteriales</taxon>
        <taxon>Clostridiaceae</taxon>
        <taxon>Clostridium</taxon>
    </lineage>
</organism>
<reference evidence="1 2" key="1">
    <citation type="submission" date="2023-10" db="EMBL/GenBank/DDBJ databases">
        <title>A novel Glycoside Hydrolase 43-Like Enzyme from Clostrdium boliviensis is an Endo-xylanase, and a Candidate for Xylooligosaccharides Production from Different Xylan Substrates.</title>
        <authorList>
            <person name="Alvarez M.T."/>
            <person name="Rocabado-Villegas L.R."/>
            <person name="Salas-Veizaga D.M."/>
            <person name="Linares-Pasten J.A."/>
            <person name="Gudmundsdottir E.E."/>
            <person name="Hreggvidsson G.O."/>
            <person name="Adlercreutz P."/>
            <person name="Nordberg Karlsson E."/>
        </authorList>
    </citation>
    <scope>NUCLEOTIDE SEQUENCE [LARGE SCALE GENOMIC DNA]</scope>
    <source>
        <strain evidence="1 2">E-1</strain>
    </source>
</reference>
<sequence length="65" mass="7248">YNGDNPHSICVQSPSDGNIDGVLFLSLYLHFYLMRPCAGKEREVLHLFYDEKNDGVSVLSVETSG</sequence>
<protein>
    <submittedName>
        <fullName evidence="1">Uncharacterized protein</fullName>
    </submittedName>
</protein>
<dbReference type="RefSeq" id="WP_318064610.1">
    <property type="nucleotide sequence ID" value="NZ_JAWONS010000194.1"/>
</dbReference>
<accession>A0ABU4GL82</accession>
<evidence type="ECO:0000313" key="2">
    <source>
        <dbReference type="Proteomes" id="UP001276854"/>
    </source>
</evidence>
<comment type="caution">
    <text evidence="1">The sequence shown here is derived from an EMBL/GenBank/DDBJ whole genome shotgun (WGS) entry which is preliminary data.</text>
</comment>